<reference evidence="3 4" key="1">
    <citation type="submission" date="2019-07" db="EMBL/GenBank/DDBJ databases">
        <title>Genomes of Cafeteria roenbergensis.</title>
        <authorList>
            <person name="Fischer M.G."/>
            <person name="Hackl T."/>
            <person name="Roman M."/>
        </authorList>
    </citation>
    <scope>NUCLEOTIDE SEQUENCE [LARGE SCALE GENOMIC DNA]</scope>
    <source>
        <strain evidence="3 4">BVI</strain>
    </source>
</reference>
<gene>
    <name evidence="3" type="ORF">FNF29_04841</name>
</gene>
<dbReference type="Gene3D" id="1.20.1260.60">
    <property type="entry name" value="Vacuolar protein sorting-associated protein Ist1"/>
    <property type="match status" value="1"/>
</dbReference>
<dbReference type="GO" id="GO:0015031">
    <property type="term" value="P:protein transport"/>
    <property type="evidence" value="ECO:0007669"/>
    <property type="project" value="InterPro"/>
</dbReference>
<dbReference type="Pfam" id="PF03398">
    <property type="entry name" value="Ist1"/>
    <property type="match status" value="1"/>
</dbReference>
<evidence type="ECO:0000256" key="2">
    <source>
        <dbReference type="SAM" id="MobiDB-lite"/>
    </source>
</evidence>
<evidence type="ECO:0000313" key="3">
    <source>
        <dbReference type="EMBL" id="KAA0150951.1"/>
    </source>
</evidence>
<dbReference type="EMBL" id="VLTN01000030">
    <property type="protein sequence ID" value="KAA0150951.1"/>
    <property type="molecule type" value="Genomic_DNA"/>
</dbReference>
<dbReference type="PANTHER" id="PTHR12161:SF5">
    <property type="entry name" value="IST1 HOMOLOG"/>
    <property type="match status" value="1"/>
</dbReference>
<dbReference type="InterPro" id="IPR042277">
    <property type="entry name" value="IST1-like"/>
</dbReference>
<dbReference type="AlphaFoldDB" id="A0A5A8CGK3"/>
<protein>
    <recommendedName>
        <fullName evidence="5">IST1 homolog</fullName>
    </recommendedName>
</protein>
<comment type="caution">
    <text evidence="3">The sequence shown here is derived from an EMBL/GenBank/DDBJ whole genome shotgun (WGS) entry which is preliminary data.</text>
</comment>
<name>A0A5A8CGK3_CAFRO</name>
<sequence length="260" mass="28341">MAWLFASFDTSVFKPACKMAVKRMELKKNSETAKMRTLKKEIVGVLEAAAERPGMVELALIKVEGIIRKDHELQALELLQLMCELLYERAGLIKACKRTDAPEDLLGAMHTTIWCAPRLGIAELRTMKEQLGLKFGADFVAVAASDKSSASRVEPKVRHRLTMPTPPLEQKAVYLRSIVEEAKKDIDVAELLRTAECVLGSSGWPMPPAGEPRGPGGAMPPAYSPASGTPPMSLTAEQLEARFAKLSHDSGMSGPGARRM</sequence>
<keyword evidence="4" id="KW-1185">Reference proteome</keyword>
<proteinExistence type="inferred from homology"/>
<comment type="similarity">
    <text evidence="1">Belongs to the IST1 family.</text>
</comment>
<dbReference type="PANTHER" id="PTHR12161">
    <property type="entry name" value="IST1 FAMILY MEMBER"/>
    <property type="match status" value="1"/>
</dbReference>
<evidence type="ECO:0000256" key="1">
    <source>
        <dbReference type="ARBA" id="ARBA00005536"/>
    </source>
</evidence>
<accession>A0A5A8CGK3</accession>
<dbReference type="InterPro" id="IPR005061">
    <property type="entry name" value="Ist1"/>
</dbReference>
<organism evidence="3 4">
    <name type="scientific">Cafeteria roenbergensis</name>
    <name type="common">Marine flagellate</name>
    <dbReference type="NCBI Taxonomy" id="33653"/>
    <lineage>
        <taxon>Eukaryota</taxon>
        <taxon>Sar</taxon>
        <taxon>Stramenopiles</taxon>
        <taxon>Bigyra</taxon>
        <taxon>Opalozoa</taxon>
        <taxon>Bicosoecida</taxon>
        <taxon>Cafeteriaceae</taxon>
        <taxon>Cafeteria</taxon>
    </lineage>
</organism>
<feature type="region of interest" description="Disordered" evidence="2">
    <location>
        <begin position="203"/>
        <end position="232"/>
    </location>
</feature>
<evidence type="ECO:0000313" key="4">
    <source>
        <dbReference type="Proteomes" id="UP000323011"/>
    </source>
</evidence>
<dbReference type="OMA" id="HEFVEMS"/>
<dbReference type="Proteomes" id="UP000323011">
    <property type="component" value="Unassembled WGS sequence"/>
</dbReference>
<evidence type="ECO:0008006" key="5">
    <source>
        <dbReference type="Google" id="ProtNLM"/>
    </source>
</evidence>